<evidence type="ECO:0000256" key="5">
    <source>
        <dbReference type="ARBA" id="ARBA00023163"/>
    </source>
</evidence>
<keyword evidence="3" id="KW-0808">Transferase</keyword>
<dbReference type="SMART" id="SM00663">
    <property type="entry name" value="RPOLA_N"/>
    <property type="match status" value="1"/>
</dbReference>
<dbReference type="InterPro" id="IPR015712">
    <property type="entry name" value="DNA-dir_RNA_pol_su2"/>
</dbReference>
<dbReference type="PANTHER" id="PTHR20856">
    <property type="entry name" value="DNA-DIRECTED RNA POLYMERASE I SUBUNIT 2"/>
    <property type="match status" value="1"/>
</dbReference>
<evidence type="ECO:0000256" key="6">
    <source>
        <dbReference type="RuleBase" id="RU000434"/>
    </source>
</evidence>
<evidence type="ECO:0000313" key="9">
    <source>
        <dbReference type="Proteomes" id="UP000178606"/>
    </source>
</evidence>
<dbReference type="GO" id="GO:0032549">
    <property type="term" value="F:ribonucleoside binding"/>
    <property type="evidence" value="ECO:0007669"/>
    <property type="project" value="InterPro"/>
</dbReference>
<dbReference type="InterPro" id="IPR007120">
    <property type="entry name" value="DNA-dir_RNAP_su2_dom"/>
</dbReference>
<dbReference type="Gene3D" id="2.40.40.20">
    <property type="match status" value="1"/>
</dbReference>
<protein>
    <recommendedName>
        <fullName evidence="1">DNA-directed RNA polymerase</fullName>
        <ecNumber evidence="1">2.7.7.6</ecNumber>
    </recommendedName>
</protein>
<dbReference type="Pfam" id="PF00623">
    <property type="entry name" value="RNA_pol_Rpb1_2"/>
    <property type="match status" value="1"/>
</dbReference>
<proteinExistence type="inferred from homology"/>
<dbReference type="SUPFAM" id="SSF64484">
    <property type="entry name" value="beta and beta-prime subunits of DNA dependent RNA-polymerase"/>
    <property type="match status" value="2"/>
</dbReference>
<comment type="caution">
    <text evidence="8">The sequence shown here is derived from an EMBL/GenBank/DDBJ whole genome shotgun (WGS) entry which is preliminary data.</text>
</comment>
<accession>A0A1F6CQV8</accession>
<dbReference type="GO" id="GO:0003677">
    <property type="term" value="F:DNA binding"/>
    <property type="evidence" value="ECO:0007669"/>
    <property type="project" value="InterPro"/>
</dbReference>
<dbReference type="GO" id="GO:0000428">
    <property type="term" value="C:DNA-directed RNA polymerase complex"/>
    <property type="evidence" value="ECO:0007669"/>
    <property type="project" value="UniProtKB-KW"/>
</dbReference>
<evidence type="ECO:0000259" key="7">
    <source>
        <dbReference type="SMART" id="SM00663"/>
    </source>
</evidence>
<organism evidence="8 9">
    <name type="scientific">Handelsmanbacteria sp. (strain RIFCSPLOWO2_12_FULL_64_10)</name>
    <dbReference type="NCBI Taxonomy" id="1817868"/>
    <lineage>
        <taxon>Bacteria</taxon>
        <taxon>Candidatus Handelsmaniibacteriota</taxon>
    </lineage>
</organism>
<dbReference type="EMBL" id="MFKF01000180">
    <property type="protein sequence ID" value="OGG51546.1"/>
    <property type="molecule type" value="Genomic_DNA"/>
</dbReference>
<keyword evidence="4" id="KW-0548">Nucleotidyltransferase</keyword>
<evidence type="ECO:0000256" key="3">
    <source>
        <dbReference type="ARBA" id="ARBA00022679"/>
    </source>
</evidence>
<comment type="similarity">
    <text evidence="6">Belongs to the RNA polymerase beta chain family.</text>
</comment>
<evidence type="ECO:0000313" key="8">
    <source>
        <dbReference type="EMBL" id="OGG51546.1"/>
    </source>
</evidence>
<gene>
    <name evidence="8" type="ORF">A3F84_11330</name>
</gene>
<evidence type="ECO:0000256" key="1">
    <source>
        <dbReference type="ARBA" id="ARBA00012418"/>
    </source>
</evidence>
<dbReference type="InterPro" id="IPR000722">
    <property type="entry name" value="RNA_pol_asu"/>
</dbReference>
<name>A0A1F6CQV8_HANXR</name>
<keyword evidence="5" id="KW-0804">Transcription</keyword>
<dbReference type="Proteomes" id="UP000178606">
    <property type="component" value="Unassembled WGS sequence"/>
</dbReference>
<dbReference type="Pfam" id="PF00562">
    <property type="entry name" value="RNA_pol_Rpb2_6"/>
    <property type="match status" value="1"/>
</dbReference>
<reference evidence="8 9" key="1">
    <citation type="journal article" date="2016" name="Nat. Commun.">
        <title>Thousands of microbial genomes shed light on interconnected biogeochemical processes in an aquifer system.</title>
        <authorList>
            <person name="Anantharaman K."/>
            <person name="Brown C.T."/>
            <person name="Hug L.A."/>
            <person name="Sharon I."/>
            <person name="Castelle C.J."/>
            <person name="Probst A.J."/>
            <person name="Thomas B.C."/>
            <person name="Singh A."/>
            <person name="Wilkins M.J."/>
            <person name="Karaoz U."/>
            <person name="Brodie E.L."/>
            <person name="Williams K.H."/>
            <person name="Hubbard S.S."/>
            <person name="Banfield J.F."/>
        </authorList>
    </citation>
    <scope>NUCLEOTIDE SEQUENCE [LARGE SCALE GENOMIC DNA]</scope>
    <source>
        <strain evidence="9">RIFCSPLOWO2_12_FULL_64_10</strain>
    </source>
</reference>
<dbReference type="InterPro" id="IPR007645">
    <property type="entry name" value="RNA_pol_Rpb2_3"/>
</dbReference>
<evidence type="ECO:0000256" key="4">
    <source>
        <dbReference type="ARBA" id="ARBA00022695"/>
    </source>
</evidence>
<keyword evidence="2" id="KW-0240">DNA-directed RNA polymerase</keyword>
<dbReference type="AlphaFoldDB" id="A0A1F6CQV8"/>
<sequence length="1001" mass="110188">MNGKFAAPWHRRSWDRFIRELLPRLLTDRLPLVGYQAEPTGPFACRLQIALTMPSGDVTVEFSGIPRPDEEGVFEVDGRRLIVLPVASHEDLDAAEVRCVGEQLHDFIQARLGEAPDDLCWDETLLRTWLPLDGWVRAFMEQAAQGLQQTNWLDRQTHVRRISIPNRERVITPGQMGRVCPFETPEGPNIGRWLTVALGAEVRDGRLVVVDDRPEAALGISASLVPFLEHTDANRLLMGVNMMRQWLPPSAPEPALVRTGNEPDAPEFWCGHNLLTAFISWDGDAFEDAIVISASCAKRLRAPVEPGDKFSNRFGTKGVISRILPDDEMPRLPDGTPIELIYSLCGLPSRLNFGQVREAVMGRIAKAEGKPAVVPPFHAPKERELRERLKKAGLPEDGMEALTLKGQKLPYRSTVGWVYWGCTLHIARDKIRASVGEKGSQLLGRMEYEVLREAKAFETVRELYNTLAEDRDDAGTLAARVASGPVEQAPPPTPAFADLTRHLAVAGIRAELQGERLSFRFAPPEGPVLKLARPIPHPWGYGPLTEVGACEEVPEYGALVEANARIERMLKSQAPESLAGKALSQLETRARAFFDAFLSPGHVRFRSRLLFSGRAVIAPGADLRIDQVGLAEEIAWTLFGPLIAREIKNEKEVNSRSKRATQTLDALMARSWVILFRAPALSPTAFLAFHPVRQPDRAIRLHPLACEMQNADFDGDQAAVLLPVTEAAQREAGERLSVAGHLARDPELIRAVPPRMDAVFGLANLSLSPGGLQEIRKLAGTEVETEEGIVTRRTLIDALRTVLARDGATKALEVSEGLMRRGFEAAKTLGASMNPFLGANLSQPPAPETDDPDQWEAYREERFGWAHSCGEFSDNDFGTIRLLAQSGARGSFQQLVQYLNAPGTVLDVRGNLVPIRHGFREGMTPEEVFARVNGARKGLAQVMSEMEEMARDVASTGYGVLARARRSRRPGIVFARAAAGGETDPLTDVDSRLFVGLPAKG</sequence>
<dbReference type="GO" id="GO:0006351">
    <property type="term" value="P:DNA-templated transcription"/>
    <property type="evidence" value="ECO:0007669"/>
    <property type="project" value="InterPro"/>
</dbReference>
<dbReference type="InterPro" id="IPR006592">
    <property type="entry name" value="RNA_pol_N"/>
</dbReference>
<evidence type="ECO:0000256" key="2">
    <source>
        <dbReference type="ARBA" id="ARBA00022478"/>
    </source>
</evidence>
<dbReference type="Gene3D" id="1.10.132.30">
    <property type="match status" value="1"/>
</dbReference>
<dbReference type="Gene3D" id="3.90.1100.10">
    <property type="match status" value="1"/>
</dbReference>
<dbReference type="Pfam" id="PF04565">
    <property type="entry name" value="RNA_pol_Rpb2_3"/>
    <property type="match status" value="1"/>
</dbReference>
<dbReference type="Gene3D" id="2.40.270.10">
    <property type="entry name" value="DNA-directed RNA polymerase, subunit 2, domain 6"/>
    <property type="match status" value="1"/>
</dbReference>
<dbReference type="InterPro" id="IPR037033">
    <property type="entry name" value="DNA-dir_RNAP_su2_hyb_sf"/>
</dbReference>
<feature type="domain" description="RNA polymerase N-terminal" evidence="7">
    <location>
        <begin position="534"/>
        <end position="766"/>
    </location>
</feature>
<dbReference type="EC" id="2.7.7.6" evidence="1"/>
<dbReference type="InterPro" id="IPR038120">
    <property type="entry name" value="Rpb1_funnel_sf"/>
</dbReference>
<dbReference type="GO" id="GO:0003899">
    <property type="term" value="F:DNA-directed RNA polymerase activity"/>
    <property type="evidence" value="ECO:0007669"/>
    <property type="project" value="UniProtKB-EC"/>
</dbReference>